<keyword evidence="1" id="KW-0175">Coiled coil</keyword>
<dbReference type="Gene3D" id="3.30.910.20">
    <property type="entry name" value="Skp domain"/>
    <property type="match status" value="1"/>
</dbReference>
<feature type="coiled-coil region" evidence="1">
    <location>
        <begin position="57"/>
        <end position="84"/>
    </location>
</feature>
<dbReference type="InterPro" id="IPR005632">
    <property type="entry name" value="Chaperone_Skp"/>
</dbReference>
<dbReference type="RefSeq" id="WP_076978733.1">
    <property type="nucleotide sequence ID" value="NZ_CP019124.1"/>
</dbReference>
<feature type="signal peptide" evidence="3">
    <location>
        <begin position="1"/>
        <end position="22"/>
    </location>
</feature>
<keyword evidence="3" id="KW-0732">Signal</keyword>
<dbReference type="Proteomes" id="UP000187266">
    <property type="component" value="Chromosome"/>
</dbReference>
<evidence type="ECO:0000256" key="2">
    <source>
        <dbReference type="SAM" id="MobiDB-lite"/>
    </source>
</evidence>
<dbReference type="OrthoDB" id="7868372at2"/>
<name>A0A1U7DFN2_9RHOB</name>
<evidence type="ECO:0000256" key="1">
    <source>
        <dbReference type="SAM" id="Coils"/>
    </source>
</evidence>
<accession>A0A2M9DG71</accession>
<dbReference type="STRING" id="1267768.BV394_02315"/>
<sequence>MRGLLSLILGGAVLWAAPSGFAVPAAKAAELGVPQSPLLTIDQDKLFRNSAFGRRVVMEIEAATARLSDENRKIEERLVAEEKDLTERRSRMSPEEFRKLADAFDEKVVAIRRAQDGKERSLGRAMDQQRQAFFEGSFGVLAQLVQESGAVAILDSRSIVLSSNAIDITEIAIKRIDAALGDGSRPAEAGDPAPDTTPEPGKDTEGPKDDPAVSPPSDTDPEGR</sequence>
<accession>A0A1U7DFN2</accession>
<proteinExistence type="predicted"/>
<protein>
    <submittedName>
        <fullName evidence="4">Uncharacterized protein</fullName>
    </submittedName>
</protein>
<feature type="region of interest" description="Disordered" evidence="2">
    <location>
        <begin position="182"/>
        <end position="224"/>
    </location>
</feature>
<evidence type="ECO:0000256" key="3">
    <source>
        <dbReference type="SAM" id="SignalP"/>
    </source>
</evidence>
<dbReference type="EMBL" id="CP019124">
    <property type="protein sequence ID" value="APX88709.1"/>
    <property type="molecule type" value="Genomic_DNA"/>
</dbReference>
<dbReference type="InterPro" id="IPR024930">
    <property type="entry name" value="Skp_dom_sf"/>
</dbReference>
<dbReference type="SUPFAM" id="SSF111384">
    <property type="entry name" value="OmpH-like"/>
    <property type="match status" value="1"/>
</dbReference>
<evidence type="ECO:0000313" key="5">
    <source>
        <dbReference type="Proteomes" id="UP000187266"/>
    </source>
</evidence>
<reference evidence="4 5" key="1">
    <citation type="submission" date="2017-01" db="EMBL/GenBank/DDBJ databases">
        <title>Genomic analysis of Xuhuaishuia manganoxidans DY6-4.</title>
        <authorList>
            <person name="Wang X."/>
        </authorList>
    </citation>
    <scope>NUCLEOTIDE SEQUENCE [LARGE SCALE GENOMIC DNA]</scope>
    <source>
        <strain evidence="4 5">DY6-4</strain>
    </source>
</reference>
<evidence type="ECO:0000313" key="4">
    <source>
        <dbReference type="EMBL" id="APX88709.1"/>
    </source>
</evidence>
<dbReference type="AlphaFoldDB" id="A0A1U7DFN2"/>
<dbReference type="Pfam" id="PF03938">
    <property type="entry name" value="OmpH"/>
    <property type="match status" value="1"/>
</dbReference>
<dbReference type="SMART" id="SM00935">
    <property type="entry name" value="OmpH"/>
    <property type="match status" value="1"/>
</dbReference>
<dbReference type="GO" id="GO:0051082">
    <property type="term" value="F:unfolded protein binding"/>
    <property type="evidence" value="ECO:0007669"/>
    <property type="project" value="InterPro"/>
</dbReference>
<organism evidence="4 5">
    <name type="scientific">Brevirhabdus pacifica</name>
    <dbReference type="NCBI Taxonomy" id="1267768"/>
    <lineage>
        <taxon>Bacteria</taxon>
        <taxon>Pseudomonadati</taxon>
        <taxon>Pseudomonadota</taxon>
        <taxon>Alphaproteobacteria</taxon>
        <taxon>Rhodobacterales</taxon>
        <taxon>Paracoccaceae</taxon>
        <taxon>Brevirhabdus</taxon>
    </lineage>
</organism>
<gene>
    <name evidence="4" type="ORF">BV394_02315</name>
</gene>
<keyword evidence="5" id="KW-1185">Reference proteome</keyword>
<feature type="compositionally biased region" description="Basic and acidic residues" evidence="2">
    <location>
        <begin position="200"/>
        <end position="211"/>
    </location>
</feature>
<feature type="chain" id="PRO_5043635395" evidence="3">
    <location>
        <begin position="23"/>
        <end position="224"/>
    </location>
</feature>